<proteinExistence type="predicted"/>
<evidence type="ECO:0000313" key="6">
    <source>
        <dbReference type="Proteomes" id="UP001499989"/>
    </source>
</evidence>
<dbReference type="EMBL" id="BAAASK010000032">
    <property type="protein sequence ID" value="GAA2700490.1"/>
    <property type="molecule type" value="Genomic_DNA"/>
</dbReference>
<comment type="caution">
    <text evidence="5">The sequence shown here is derived from an EMBL/GenBank/DDBJ whole genome shotgun (WGS) entry which is preliminary data.</text>
</comment>
<name>A0ABN3TEJ4_9ACTN</name>
<dbReference type="InterPro" id="IPR001932">
    <property type="entry name" value="PPM-type_phosphatase-like_dom"/>
</dbReference>
<organism evidence="5 6">
    <name type="scientific">Streptomyces violaceolatus</name>
    <dbReference type="NCBI Taxonomy" id="67378"/>
    <lineage>
        <taxon>Bacteria</taxon>
        <taxon>Bacillati</taxon>
        <taxon>Actinomycetota</taxon>
        <taxon>Actinomycetes</taxon>
        <taxon>Kitasatosporales</taxon>
        <taxon>Streptomycetaceae</taxon>
        <taxon>Streptomyces</taxon>
        <taxon>Streptomyces violaceoruber group</taxon>
    </lineage>
</organism>
<keyword evidence="3" id="KW-1133">Transmembrane helix</keyword>
<dbReference type="SUPFAM" id="SSF81606">
    <property type="entry name" value="PP2C-like"/>
    <property type="match status" value="1"/>
</dbReference>
<dbReference type="SMART" id="SM00331">
    <property type="entry name" value="PP2C_SIG"/>
    <property type="match status" value="1"/>
</dbReference>
<gene>
    <name evidence="5" type="ORF">GCM10010310_68900</name>
</gene>
<evidence type="ECO:0000256" key="2">
    <source>
        <dbReference type="SAM" id="MobiDB-lite"/>
    </source>
</evidence>
<evidence type="ECO:0000259" key="4">
    <source>
        <dbReference type="SMART" id="SM00331"/>
    </source>
</evidence>
<keyword evidence="1" id="KW-0378">Hydrolase</keyword>
<keyword evidence="3" id="KW-0812">Transmembrane</keyword>
<keyword evidence="3" id="KW-0472">Membrane</keyword>
<reference evidence="5 6" key="1">
    <citation type="journal article" date="2019" name="Int. J. Syst. Evol. Microbiol.">
        <title>The Global Catalogue of Microorganisms (GCM) 10K type strain sequencing project: providing services to taxonomists for standard genome sequencing and annotation.</title>
        <authorList>
            <consortium name="The Broad Institute Genomics Platform"/>
            <consortium name="The Broad Institute Genome Sequencing Center for Infectious Disease"/>
            <person name="Wu L."/>
            <person name="Ma J."/>
        </authorList>
    </citation>
    <scope>NUCLEOTIDE SEQUENCE [LARGE SCALE GENOMIC DNA]</scope>
    <source>
        <strain evidence="5 6">JCM 4531</strain>
    </source>
</reference>
<dbReference type="InterPro" id="IPR052016">
    <property type="entry name" value="Bact_Sigma-Reg"/>
</dbReference>
<feature type="domain" description="PPM-type phosphatase" evidence="4">
    <location>
        <begin position="146"/>
        <end position="386"/>
    </location>
</feature>
<feature type="region of interest" description="Disordered" evidence="2">
    <location>
        <begin position="224"/>
        <end position="243"/>
    </location>
</feature>
<feature type="transmembrane region" description="Helical" evidence="3">
    <location>
        <begin position="91"/>
        <end position="114"/>
    </location>
</feature>
<protein>
    <submittedName>
        <fullName evidence="5">PP2C family protein-serine/threonine phosphatase</fullName>
    </submittedName>
</protein>
<dbReference type="Pfam" id="PF07228">
    <property type="entry name" value="SpoIIE"/>
    <property type="match status" value="1"/>
</dbReference>
<sequence>MGVGRAAAEYRRKAEQHPWPPRWLRWLPPSLILVTMALDHATPPRYFFGSLLTASVVLAIFVYRPLGVAATGAIGCLLLAVTVQIEDYIGPMTVVALVVLGSVTLLSVVLCVMLQRAASRYRRVLAVAEAAQLALLRPLPDRIGSLRMAGFYRAADDEALIGGDLYSVRPTPFGVRAIVGDVKGKGINATQTVATVISTFQEAALLHPTLPQVADRIDVALQLDRDNPPPEPVSHTQPEHGADDAKGLVDELFTTAVLLEFTSDARTVQVLDRGHQPLLIVRRHTTSVVPAEHSLPLGMADLLTEPPGTTACRLEPGDILLAYSDGVTEARDSTGTFYPLPERLQHHYATSAQPVSPSDLISFLQEDVTRWAHTLGDDVIAIAFQRI</sequence>
<evidence type="ECO:0000313" key="5">
    <source>
        <dbReference type="EMBL" id="GAA2700490.1"/>
    </source>
</evidence>
<dbReference type="Gene3D" id="3.60.40.10">
    <property type="entry name" value="PPM-type phosphatase domain"/>
    <property type="match status" value="1"/>
</dbReference>
<dbReference type="PANTHER" id="PTHR43156:SF2">
    <property type="entry name" value="STAGE II SPORULATION PROTEIN E"/>
    <property type="match status" value="1"/>
</dbReference>
<evidence type="ECO:0000256" key="3">
    <source>
        <dbReference type="SAM" id="Phobius"/>
    </source>
</evidence>
<feature type="transmembrane region" description="Helical" evidence="3">
    <location>
        <begin position="68"/>
        <end position="85"/>
    </location>
</feature>
<evidence type="ECO:0000256" key="1">
    <source>
        <dbReference type="ARBA" id="ARBA00022801"/>
    </source>
</evidence>
<dbReference type="Proteomes" id="UP001499989">
    <property type="component" value="Unassembled WGS sequence"/>
</dbReference>
<dbReference type="InterPro" id="IPR036457">
    <property type="entry name" value="PPM-type-like_dom_sf"/>
</dbReference>
<keyword evidence="6" id="KW-1185">Reference proteome</keyword>
<accession>A0ABN3TEJ4</accession>
<dbReference type="PANTHER" id="PTHR43156">
    <property type="entry name" value="STAGE II SPORULATION PROTEIN E-RELATED"/>
    <property type="match status" value="1"/>
</dbReference>